<accession>A0ABT0K1Q5</accession>
<dbReference type="InterPro" id="IPR036625">
    <property type="entry name" value="E3-bd_dom_sf"/>
</dbReference>
<keyword evidence="5" id="KW-1185">Reference proteome</keyword>
<protein>
    <submittedName>
        <fullName evidence="4">Lsr2 family protein</fullName>
    </submittedName>
</protein>
<sequence length="87" mass="9491">MPADLRDADQVRASLVQWTDGSTDAHPTPDTQPPPERPTSGRRTPPAAADHDAGDIRAWARAHGYEVSDRGRIAQSIQDAYHQAQHA</sequence>
<dbReference type="Proteomes" id="UP001201873">
    <property type="component" value="Unassembled WGS sequence"/>
</dbReference>
<feature type="domain" description="Lsr2 DNA-binding" evidence="3">
    <location>
        <begin position="50"/>
        <end position="84"/>
    </location>
</feature>
<dbReference type="InterPro" id="IPR055370">
    <property type="entry name" value="Lsr2_DNA-bd"/>
</dbReference>
<dbReference type="EMBL" id="JALKFT010000020">
    <property type="protein sequence ID" value="MCK9877739.1"/>
    <property type="molecule type" value="Genomic_DNA"/>
</dbReference>
<organism evidence="4 5">
    <name type="scientific">Frankia umida</name>
    <dbReference type="NCBI Taxonomy" id="573489"/>
    <lineage>
        <taxon>Bacteria</taxon>
        <taxon>Bacillati</taxon>
        <taxon>Actinomycetota</taxon>
        <taxon>Actinomycetes</taxon>
        <taxon>Frankiales</taxon>
        <taxon>Frankiaceae</taxon>
        <taxon>Frankia</taxon>
    </lineage>
</organism>
<reference evidence="4 5" key="1">
    <citation type="submission" date="2022-04" db="EMBL/GenBank/DDBJ databases">
        <title>Genome diversity in the genus Frankia.</title>
        <authorList>
            <person name="Carlos-Shanley C."/>
            <person name="Hahn D."/>
        </authorList>
    </citation>
    <scope>NUCLEOTIDE SEQUENCE [LARGE SCALE GENOMIC DNA]</scope>
    <source>
        <strain evidence="4 5">Ag45/Mut15</strain>
    </source>
</reference>
<evidence type="ECO:0000256" key="2">
    <source>
        <dbReference type="SAM" id="MobiDB-lite"/>
    </source>
</evidence>
<gene>
    <name evidence="4" type="ORF">MXD59_18485</name>
</gene>
<feature type="region of interest" description="Disordered" evidence="2">
    <location>
        <begin position="1"/>
        <end position="53"/>
    </location>
</feature>
<evidence type="ECO:0000256" key="1">
    <source>
        <dbReference type="ARBA" id="ARBA00023125"/>
    </source>
</evidence>
<proteinExistence type="predicted"/>
<evidence type="ECO:0000259" key="3">
    <source>
        <dbReference type="Pfam" id="PF23359"/>
    </source>
</evidence>
<dbReference type="Gene3D" id="4.10.320.10">
    <property type="entry name" value="E3-binding domain"/>
    <property type="match status" value="1"/>
</dbReference>
<comment type="caution">
    <text evidence="4">The sequence shown here is derived from an EMBL/GenBank/DDBJ whole genome shotgun (WGS) entry which is preliminary data.</text>
</comment>
<feature type="compositionally biased region" description="Basic and acidic residues" evidence="2">
    <location>
        <begin position="1"/>
        <end position="10"/>
    </location>
</feature>
<evidence type="ECO:0000313" key="5">
    <source>
        <dbReference type="Proteomes" id="UP001201873"/>
    </source>
</evidence>
<keyword evidence="1" id="KW-0238">DNA-binding</keyword>
<dbReference type="Pfam" id="PF23359">
    <property type="entry name" value="Lsr2_DNA-bd"/>
    <property type="match status" value="1"/>
</dbReference>
<evidence type="ECO:0000313" key="4">
    <source>
        <dbReference type="EMBL" id="MCK9877739.1"/>
    </source>
</evidence>
<name>A0ABT0K1Q5_9ACTN</name>